<protein>
    <submittedName>
        <fullName evidence="1">Uncharacterized protein</fullName>
    </submittedName>
</protein>
<keyword evidence="2" id="KW-1185">Reference proteome</keyword>
<sequence>METDAGAIVSEINDFRSSEIHVQVKSRTAFDRYKLSN</sequence>
<reference evidence="1 2" key="1">
    <citation type="submission" date="2015-10" db="EMBL/GenBank/DDBJ databases">
        <title>Genomic differences between typical nodule nitrogen-fixing rhizobial strains and those coming from bean seeds.</title>
        <authorList>
            <person name="Peralta H."/>
            <person name="Aguilar-Vera A."/>
            <person name="Diaz R."/>
            <person name="Mora Y."/>
            <person name="Martinez-Batallar G."/>
            <person name="Salazar E."/>
            <person name="Vargas-Lagunas C."/>
            <person name="Encarnacion S."/>
            <person name="Girard L."/>
            <person name="Mora J."/>
        </authorList>
    </citation>
    <scope>NUCLEOTIDE SEQUENCE [LARGE SCALE GENOMIC DNA]</scope>
    <source>
        <strain evidence="1 2">CFNEI 73</strain>
    </source>
</reference>
<evidence type="ECO:0000313" key="2">
    <source>
        <dbReference type="Proteomes" id="UP000182306"/>
    </source>
</evidence>
<name>A0A1L3LP76_9HYPH</name>
<evidence type="ECO:0000313" key="1">
    <source>
        <dbReference type="EMBL" id="APG91875.1"/>
    </source>
</evidence>
<dbReference type="KEGG" id="same:SAMCFNEI73_Ch2597"/>
<dbReference type="EMBL" id="CP013107">
    <property type="protein sequence ID" value="APG91875.1"/>
    <property type="molecule type" value="Genomic_DNA"/>
</dbReference>
<dbReference type="AlphaFoldDB" id="A0A1L3LP76"/>
<accession>A0A1L3LP76</accession>
<gene>
    <name evidence="1" type="ORF">SAMCFNEI73_Ch2597</name>
</gene>
<dbReference type="Proteomes" id="UP000182306">
    <property type="component" value="Chromosome"/>
</dbReference>
<proteinExistence type="predicted"/>
<organism evidence="1 2">
    <name type="scientific">Sinorhizobium americanum</name>
    <dbReference type="NCBI Taxonomy" id="194963"/>
    <lineage>
        <taxon>Bacteria</taxon>
        <taxon>Pseudomonadati</taxon>
        <taxon>Pseudomonadota</taxon>
        <taxon>Alphaproteobacteria</taxon>
        <taxon>Hyphomicrobiales</taxon>
        <taxon>Rhizobiaceae</taxon>
        <taxon>Sinorhizobium/Ensifer group</taxon>
        <taxon>Sinorhizobium</taxon>
    </lineage>
</organism>